<protein>
    <submittedName>
        <fullName evidence="6">TonB-dependent receptor plug</fullName>
    </submittedName>
</protein>
<dbReference type="HOGENOM" id="CLU_006298_0_0_0"/>
<dbReference type="Gene3D" id="2.40.170.20">
    <property type="entry name" value="TonB-dependent receptor, beta-barrel domain"/>
    <property type="match status" value="1"/>
</dbReference>
<dbReference type="EMBL" id="CP002467">
    <property type="protein sequence ID" value="ADV84374.1"/>
    <property type="molecule type" value="Genomic_DNA"/>
</dbReference>
<dbReference type="Pfam" id="PF25183">
    <property type="entry name" value="OMP_b-brl_4"/>
    <property type="match status" value="2"/>
</dbReference>
<dbReference type="SUPFAM" id="SSF56935">
    <property type="entry name" value="Porins"/>
    <property type="match status" value="1"/>
</dbReference>
<feature type="signal peptide" evidence="4">
    <location>
        <begin position="1"/>
        <end position="21"/>
    </location>
</feature>
<feature type="chain" id="PRO_5003232224" evidence="4">
    <location>
        <begin position="22"/>
        <end position="1038"/>
    </location>
</feature>
<evidence type="ECO:0000256" key="1">
    <source>
        <dbReference type="ARBA" id="ARBA00004442"/>
    </source>
</evidence>
<sequence>MKICRSLLILSLLACSASAFGQSTSASITGLVDDPSKAVIAGVSIMAINTQTGVKARTTTNHTGQYVLSGLNPGSYRVEVDRQGFKGIIEAGLILHVQDVVQLNFHMAIGSAAESVTVNASALQMNTTDATVGTVVDRKFAENIPLNGRSFQDLISMTPGVVTQSPQSTSVVGTGGDFSVDGQRTQSNYYTVDGVAANISSGNGGGVSSAAVGGTLGGSTALGTTQTLISVDALQEFRVQSSTYSAAYGRSPGGQFSLVTRSGTNSFHGVAFDYLRNNFFDANDWFNGHYGKPTPALRQNDFGGTLGGPVWIPRVYNGQDRSFFFVSYEGLRLTQPTAATIQYVPDLYMRQQATATMQPILNAFPLPNGLDYGTLASPSLAQFIAPFSLPSKIDSTSIRLDHTFGSKLALFFRFSDTPSSTDSRPYFARATTTGNATTYTLGASSQFSNRFTNEFRLGYARSDSKQLGVLDNFGGATPIDLASAMGAGSYQQVNPVVILSIAAIGSPILYPYKTNTLQRQWNAVDTVSILSRQHSLKFGVDFRHIKSVLAPPNVETYAVFTSSQQILSGAPAAPYVFRFLPATPLFNQTALFAQDEWRVHPRLNLSLGLRWELNPPPTEEHGDAAYTLLGNINIPSSLSLAPQGTPLWKTSWYNFAPRLGAAWTAHNQPGMQTVVRFGGGVFFDSANEIATQGYDGVGFRAQQLYSGALLPFTPSQLNLPVTANAPYTSATVTAFPTHLQLPYTLQWNVSLQQALGSKQSITVSYVAADGRRLTVLQQKSLTALNPNFGQVFYFNTGVTSNYQALQLQFQRSVVRGVQALGSYTWAHALDYGSNSTALPLQRGNADYDVRSNFQGGVSWELPTLSKHKLIGAFLNGWGLDGRLNVRTAFPVTLGGSLLTDPTSGTQYSGGLNIVRGQAIYLYGSQYPGGKSINKAAFSLPATGASGNASRNFVRGFGASQFNLAARRDIHLHDAVVLQFRAETFNLFNHPNFGYIDPTYTDATFGQATKMLNSSLGTVASQYQQGGSRSMQFALKLLF</sequence>
<keyword evidence="3" id="KW-0998">Cell outer membrane</keyword>
<keyword evidence="4" id="KW-0732">Signal</keyword>
<feature type="domain" description="TonB-dependent transporter Oar-like beta-barrel" evidence="5">
    <location>
        <begin position="354"/>
        <end position="1013"/>
    </location>
</feature>
<evidence type="ECO:0000313" key="6">
    <source>
        <dbReference type="EMBL" id="ADV84374.1"/>
    </source>
</evidence>
<dbReference type="KEGG" id="tsa:AciPR4_3621"/>
<comment type="subcellular location">
    <subcellularLocation>
        <location evidence="1">Cell outer membrane</location>
    </subcellularLocation>
</comment>
<accession>E8UZN1</accession>
<dbReference type="Pfam" id="PF13620">
    <property type="entry name" value="CarboxypepD_reg"/>
    <property type="match status" value="1"/>
</dbReference>
<keyword evidence="6" id="KW-0675">Receptor</keyword>
<dbReference type="OrthoDB" id="97893at2"/>
<name>E8UZN1_TERSS</name>
<dbReference type="eggNOG" id="COG1629">
    <property type="taxonomic scope" value="Bacteria"/>
</dbReference>
<dbReference type="InterPro" id="IPR057601">
    <property type="entry name" value="Oar-like_b-barrel"/>
</dbReference>
<dbReference type="GO" id="GO:0009279">
    <property type="term" value="C:cell outer membrane"/>
    <property type="evidence" value="ECO:0007669"/>
    <property type="project" value="UniProtKB-SubCell"/>
</dbReference>
<keyword evidence="7" id="KW-1185">Reference proteome</keyword>
<dbReference type="AlphaFoldDB" id="E8UZN1"/>
<dbReference type="Proteomes" id="UP000006844">
    <property type="component" value="Chromosome"/>
</dbReference>
<evidence type="ECO:0000256" key="4">
    <source>
        <dbReference type="SAM" id="SignalP"/>
    </source>
</evidence>
<reference evidence="6 7" key="1">
    <citation type="journal article" date="2012" name="Stand. Genomic Sci.">
        <title>Complete genome sequence of Terriglobus saanensis type strain SP1PR4(T), an Acidobacteria from tundra soil.</title>
        <authorList>
            <person name="Rawat S.R."/>
            <person name="Mannisto M.K."/>
            <person name="Starovoytov V."/>
            <person name="Goodwin L."/>
            <person name="Nolan M."/>
            <person name="Hauser L."/>
            <person name="Land M."/>
            <person name="Davenport K.W."/>
            <person name="Woyke T."/>
            <person name="Haggblom M.M."/>
        </authorList>
    </citation>
    <scope>NUCLEOTIDE SEQUENCE</scope>
    <source>
        <strain evidence="7">ATCC BAA-1853 / DSM 23119 / SP1PR4</strain>
    </source>
</reference>
<dbReference type="STRING" id="401053.AciPR4_3621"/>
<gene>
    <name evidence="6" type="ordered locus">AciPR4_3621</name>
</gene>
<proteinExistence type="predicted"/>
<feature type="domain" description="TonB-dependent transporter Oar-like beta-barrel" evidence="5">
    <location>
        <begin position="259"/>
        <end position="351"/>
    </location>
</feature>
<dbReference type="RefSeq" id="WP_013570104.1">
    <property type="nucleotide sequence ID" value="NC_014963.1"/>
</dbReference>
<evidence type="ECO:0000313" key="7">
    <source>
        <dbReference type="Proteomes" id="UP000006844"/>
    </source>
</evidence>
<evidence type="ECO:0000259" key="5">
    <source>
        <dbReference type="Pfam" id="PF25183"/>
    </source>
</evidence>
<evidence type="ECO:0000256" key="2">
    <source>
        <dbReference type="ARBA" id="ARBA00023136"/>
    </source>
</evidence>
<dbReference type="Gene3D" id="2.60.40.1120">
    <property type="entry name" value="Carboxypeptidase-like, regulatory domain"/>
    <property type="match status" value="1"/>
</dbReference>
<keyword evidence="2" id="KW-0472">Membrane</keyword>
<dbReference type="InterPro" id="IPR008969">
    <property type="entry name" value="CarboxyPept-like_regulatory"/>
</dbReference>
<dbReference type="InterPro" id="IPR036942">
    <property type="entry name" value="Beta-barrel_TonB_sf"/>
</dbReference>
<evidence type="ECO:0000256" key="3">
    <source>
        <dbReference type="ARBA" id="ARBA00023237"/>
    </source>
</evidence>
<dbReference type="SUPFAM" id="SSF49464">
    <property type="entry name" value="Carboxypeptidase regulatory domain-like"/>
    <property type="match status" value="1"/>
</dbReference>
<organism evidence="6 7">
    <name type="scientific">Terriglobus saanensis (strain ATCC BAA-1853 / DSM 23119 / SP1PR4)</name>
    <dbReference type="NCBI Taxonomy" id="401053"/>
    <lineage>
        <taxon>Bacteria</taxon>
        <taxon>Pseudomonadati</taxon>
        <taxon>Acidobacteriota</taxon>
        <taxon>Terriglobia</taxon>
        <taxon>Terriglobales</taxon>
        <taxon>Acidobacteriaceae</taxon>
        <taxon>Terriglobus</taxon>
    </lineage>
</organism>